<dbReference type="Proteomes" id="UP000236520">
    <property type="component" value="Unassembled WGS sequence"/>
</dbReference>
<comment type="caution">
    <text evidence="1">The sequence shown here is derived from an EMBL/GenBank/DDBJ whole genome shotgun (WGS) entry which is preliminary data.</text>
</comment>
<dbReference type="InterPro" id="IPR011051">
    <property type="entry name" value="RmlC_Cupin_sf"/>
</dbReference>
<dbReference type="InterPro" id="IPR014710">
    <property type="entry name" value="RmlC-like_jellyroll"/>
</dbReference>
<dbReference type="AlphaFoldDB" id="A0A2J7YR97"/>
<gene>
    <name evidence="1" type="ORF">SMF913_25995</name>
</gene>
<sequence>MTAPGIIRTSPPAGELVAEEFDGWSPELRKEFTDNAFNHRVGSVLLSETEDLRVWGIQVPPGGRLPAHRHVLDYFWTALTDGVGIQHTDDGTTRRVRVRTLLPVGPLHARLRPRGGPLGADPARTDP</sequence>
<evidence type="ECO:0000313" key="2">
    <source>
        <dbReference type="Proteomes" id="UP000236520"/>
    </source>
</evidence>
<evidence type="ECO:0000313" key="1">
    <source>
        <dbReference type="EMBL" id="PNG90530.1"/>
    </source>
</evidence>
<reference evidence="1 2" key="1">
    <citation type="submission" date="2015-09" db="EMBL/GenBank/DDBJ databases">
        <title>Genome sequence, genome mining and natural product profiling of a biocontrol bacterium Streptomyces malaysiensis F913.</title>
        <authorList>
            <person name="Xu Y."/>
            <person name="Wei J."/>
            <person name="Xie J."/>
            <person name="Li T."/>
            <person name="Zhou Z."/>
        </authorList>
    </citation>
    <scope>NUCLEOTIDE SEQUENCE [LARGE SCALE GENOMIC DNA]</scope>
    <source>
        <strain evidence="1 2">F913</strain>
    </source>
</reference>
<dbReference type="SUPFAM" id="SSF51182">
    <property type="entry name" value="RmlC-like cupins"/>
    <property type="match status" value="1"/>
</dbReference>
<evidence type="ECO:0008006" key="3">
    <source>
        <dbReference type="Google" id="ProtNLM"/>
    </source>
</evidence>
<dbReference type="Gene3D" id="2.60.120.10">
    <property type="entry name" value="Jelly Rolls"/>
    <property type="match status" value="1"/>
</dbReference>
<dbReference type="EMBL" id="LJIW01000002">
    <property type="protein sequence ID" value="PNG90530.1"/>
    <property type="molecule type" value="Genomic_DNA"/>
</dbReference>
<organism evidence="1 2">
    <name type="scientific">Streptomyces malaysiensis</name>
    <dbReference type="NCBI Taxonomy" id="92644"/>
    <lineage>
        <taxon>Bacteria</taxon>
        <taxon>Bacillati</taxon>
        <taxon>Actinomycetota</taxon>
        <taxon>Actinomycetes</taxon>
        <taxon>Kitasatosporales</taxon>
        <taxon>Streptomycetaceae</taxon>
        <taxon>Streptomyces</taxon>
        <taxon>Streptomyces violaceusniger group</taxon>
    </lineage>
</organism>
<name>A0A2J7YR97_STRMQ</name>
<keyword evidence="2" id="KW-1185">Reference proteome</keyword>
<accession>A0A2J7YR97</accession>
<protein>
    <recommendedName>
        <fullName evidence="3">Cupin domain-containing protein</fullName>
    </recommendedName>
</protein>
<dbReference type="RefSeq" id="WP_102936244.1">
    <property type="nucleotide sequence ID" value="NZ_LJIW01000002.1"/>
</dbReference>
<proteinExistence type="predicted"/>